<reference evidence="1 2" key="1">
    <citation type="submission" date="2024-08" db="EMBL/GenBank/DDBJ databases">
        <title>Two novel Cytobacillus novel species.</title>
        <authorList>
            <person name="Liu G."/>
        </authorList>
    </citation>
    <scope>NUCLEOTIDE SEQUENCE [LARGE SCALE GENOMIC DNA]</scope>
    <source>
        <strain evidence="1 2">FJAT-54145</strain>
    </source>
</reference>
<name>A0ABW6KCI2_9BACI</name>
<dbReference type="RefSeq" id="WP_389361857.1">
    <property type="nucleotide sequence ID" value="NZ_JBIACK010000007.1"/>
</dbReference>
<dbReference type="Proteomes" id="UP001601059">
    <property type="component" value="Unassembled WGS sequence"/>
</dbReference>
<dbReference type="EMBL" id="JBIACK010000007">
    <property type="protein sequence ID" value="MFE8701892.1"/>
    <property type="molecule type" value="Genomic_DNA"/>
</dbReference>
<protein>
    <submittedName>
        <fullName evidence="1">DUF1934 domain-containing protein</fullName>
    </submittedName>
</protein>
<evidence type="ECO:0000313" key="1">
    <source>
        <dbReference type="EMBL" id="MFE8701892.1"/>
    </source>
</evidence>
<dbReference type="SUPFAM" id="SSF50814">
    <property type="entry name" value="Lipocalins"/>
    <property type="match status" value="1"/>
</dbReference>
<gene>
    <name evidence="1" type="ORF">ACFYKX_14925</name>
</gene>
<evidence type="ECO:0000313" key="2">
    <source>
        <dbReference type="Proteomes" id="UP001601059"/>
    </source>
</evidence>
<dbReference type="InterPro" id="IPR012674">
    <property type="entry name" value="Calycin"/>
</dbReference>
<keyword evidence="2" id="KW-1185">Reference proteome</keyword>
<dbReference type="InterPro" id="IPR015231">
    <property type="entry name" value="DUF1934"/>
</dbReference>
<organism evidence="1 2">
    <name type="scientific">Cytobacillus spartinae</name>
    <dbReference type="NCBI Taxonomy" id="3299023"/>
    <lineage>
        <taxon>Bacteria</taxon>
        <taxon>Bacillati</taxon>
        <taxon>Bacillota</taxon>
        <taxon>Bacilli</taxon>
        <taxon>Bacillales</taxon>
        <taxon>Bacillaceae</taxon>
        <taxon>Cytobacillus</taxon>
    </lineage>
</organism>
<dbReference type="Pfam" id="PF09148">
    <property type="entry name" value="DUF1934"/>
    <property type="match status" value="1"/>
</dbReference>
<sequence>MSSSPAEQKPVKIRVNSSIRNGDSKETFELTTFGRYYQKDDSFYLQYEEVMEEGTIKSIVKVSEKETLILRSGAIKMRMVFQMYKKLKGRYETPFGTMEVITHTNRLAHTFNEDSKKGNLDLLYDLNVQGAHAGTYHLEIHFEEEKQ</sequence>
<accession>A0ABW6KCI2</accession>
<comment type="caution">
    <text evidence="1">The sequence shown here is derived from an EMBL/GenBank/DDBJ whole genome shotgun (WGS) entry which is preliminary data.</text>
</comment>
<dbReference type="Gene3D" id="2.40.128.20">
    <property type="match status" value="1"/>
</dbReference>
<proteinExistence type="predicted"/>